<feature type="binding site" evidence="4">
    <location>
        <position position="263"/>
    </location>
    <ligand>
        <name>3-dehydroquinate</name>
        <dbReference type="ChEBI" id="CHEBI:32364"/>
    </ligand>
</feature>
<dbReference type="PANTHER" id="PTHR43699">
    <property type="entry name" value="3-DEHYDROQUINATE DEHYDRATASE"/>
    <property type="match status" value="1"/>
</dbReference>
<dbReference type="GO" id="GO:0009073">
    <property type="term" value="P:aromatic amino acid family biosynthetic process"/>
    <property type="evidence" value="ECO:0007669"/>
    <property type="project" value="UniProtKB-KW"/>
</dbReference>
<evidence type="ECO:0000256" key="4">
    <source>
        <dbReference type="HAMAP-Rule" id="MF_00214"/>
    </source>
</evidence>
<comment type="pathway">
    <text evidence="4">Metabolic intermediate biosynthesis; chorismate biosynthesis; chorismate from D-erythrose 4-phosphate and phosphoenolpyruvate: step 3/7.</text>
</comment>
<keyword evidence="7" id="KW-1185">Reference proteome</keyword>
<proteinExistence type="inferred from homology"/>
<dbReference type="SUPFAM" id="SSF51569">
    <property type="entry name" value="Aldolase"/>
    <property type="match status" value="1"/>
</dbReference>
<feature type="active site" description="Proton donor/acceptor" evidence="4">
    <location>
        <position position="170"/>
    </location>
</feature>
<dbReference type="STRING" id="767434.Fraau_2146"/>
<dbReference type="Gene3D" id="3.20.20.70">
    <property type="entry name" value="Aldolase class I"/>
    <property type="match status" value="1"/>
</dbReference>
<dbReference type="Proteomes" id="UP000005234">
    <property type="component" value="Chromosome"/>
</dbReference>
<dbReference type="GO" id="GO:0008652">
    <property type="term" value="P:amino acid biosynthetic process"/>
    <property type="evidence" value="ECO:0007669"/>
    <property type="project" value="UniProtKB-KW"/>
</dbReference>
<dbReference type="HAMAP" id="MF_00214">
    <property type="entry name" value="AroD"/>
    <property type="match status" value="1"/>
</dbReference>
<dbReference type="PANTHER" id="PTHR43699:SF1">
    <property type="entry name" value="3-DEHYDROQUINATE DEHYDRATASE"/>
    <property type="match status" value="1"/>
</dbReference>
<dbReference type="GO" id="GO:0003855">
    <property type="term" value="F:3-dehydroquinate dehydratase activity"/>
    <property type="evidence" value="ECO:0007669"/>
    <property type="project" value="UniProtKB-UniRule"/>
</dbReference>
<evidence type="ECO:0000313" key="7">
    <source>
        <dbReference type="Proteomes" id="UP000005234"/>
    </source>
</evidence>
<gene>
    <name evidence="4" type="primary">aroD</name>
    <name evidence="6" type="ordered locus">Fraau_2146</name>
</gene>
<dbReference type="EC" id="4.2.1.10" evidence="4"/>
<comment type="similarity">
    <text evidence="4">Belongs to the type-I 3-dehydroquinase family.</text>
</comment>
<dbReference type="InterPro" id="IPR001381">
    <property type="entry name" value="DHquinase_I"/>
</dbReference>
<dbReference type="CDD" id="cd00502">
    <property type="entry name" value="DHQase_I"/>
    <property type="match status" value="1"/>
</dbReference>
<evidence type="ECO:0000256" key="3">
    <source>
        <dbReference type="ARBA" id="ARBA00023270"/>
    </source>
</evidence>
<keyword evidence="3 4" id="KW-0704">Schiff base</keyword>
<dbReference type="NCBIfam" id="TIGR01093">
    <property type="entry name" value="aroD"/>
    <property type="match status" value="1"/>
</dbReference>
<dbReference type="InterPro" id="IPR050146">
    <property type="entry name" value="Type-I_3-dehydroquinase"/>
</dbReference>
<dbReference type="GO" id="GO:0009423">
    <property type="term" value="P:chorismate biosynthetic process"/>
    <property type="evidence" value="ECO:0007669"/>
    <property type="project" value="UniProtKB-UniRule"/>
</dbReference>
<feature type="binding site" evidence="4">
    <location>
        <position position="259"/>
    </location>
    <ligand>
        <name>3-dehydroquinate</name>
        <dbReference type="ChEBI" id="CHEBI:32364"/>
    </ligand>
</feature>
<dbReference type="FunFam" id="3.20.20.70:FF:000047">
    <property type="entry name" value="3-dehydroquinate dehydratase"/>
    <property type="match status" value="1"/>
</dbReference>
<dbReference type="KEGG" id="fau:Fraau_2146"/>
<dbReference type="UniPathway" id="UPA00053">
    <property type="reaction ID" value="UER00086"/>
</dbReference>
<keyword evidence="2 4" id="KW-0456">Lyase</keyword>
<name>H8L452_FRAAD</name>
<feature type="region of interest" description="Disordered" evidence="5">
    <location>
        <begin position="1"/>
        <end position="22"/>
    </location>
</feature>
<comment type="caution">
    <text evidence="4">Lacks conserved residue(s) required for the propagation of feature annotation.</text>
</comment>
<protein>
    <recommendedName>
        <fullName evidence="4">3-dehydroquinate dehydratase</fullName>
        <shortName evidence="4">3-dehydroquinase</shortName>
        <ecNumber evidence="4">4.2.1.10</ecNumber>
    </recommendedName>
    <alternativeName>
        <fullName evidence="4">Type I DHQase</fullName>
    </alternativeName>
    <alternativeName>
        <fullName evidence="4">Type I dehydroquinase</fullName>
        <shortName evidence="4">DHQ1</shortName>
    </alternativeName>
</protein>
<dbReference type="eggNOG" id="COG0710">
    <property type="taxonomic scope" value="Bacteria"/>
</dbReference>
<comment type="subunit">
    <text evidence="4">Homodimer.</text>
</comment>
<dbReference type="HOGENOM" id="CLU_064444_0_0_6"/>
<keyword evidence="4" id="KW-0028">Amino-acid biosynthesis</keyword>
<evidence type="ECO:0000256" key="1">
    <source>
        <dbReference type="ARBA" id="ARBA00001864"/>
    </source>
</evidence>
<keyword evidence="4" id="KW-0057">Aromatic amino acid biosynthesis</keyword>
<dbReference type="Pfam" id="PF01487">
    <property type="entry name" value="DHquinase_I"/>
    <property type="match status" value="1"/>
</dbReference>
<organism evidence="6 7">
    <name type="scientific">Frateuria aurantia (strain ATCC 33424 / DSM 6220 / KCTC 2777 / LMG 1558 / NBRC 3245 / NCIMB 13370)</name>
    <name type="common">Acetobacter aurantius</name>
    <dbReference type="NCBI Taxonomy" id="767434"/>
    <lineage>
        <taxon>Bacteria</taxon>
        <taxon>Pseudomonadati</taxon>
        <taxon>Pseudomonadota</taxon>
        <taxon>Gammaproteobacteria</taxon>
        <taxon>Lysobacterales</taxon>
        <taxon>Rhodanobacteraceae</taxon>
        <taxon>Frateuria</taxon>
    </lineage>
</organism>
<comment type="catalytic activity">
    <reaction evidence="1 4">
        <text>3-dehydroquinate = 3-dehydroshikimate + H2O</text>
        <dbReference type="Rhea" id="RHEA:21096"/>
        <dbReference type="ChEBI" id="CHEBI:15377"/>
        <dbReference type="ChEBI" id="CHEBI:16630"/>
        <dbReference type="ChEBI" id="CHEBI:32364"/>
        <dbReference type="EC" id="4.2.1.10"/>
    </reaction>
</comment>
<dbReference type="GO" id="GO:0046279">
    <property type="term" value="P:3,4-dihydroxybenzoate biosynthetic process"/>
    <property type="evidence" value="ECO:0007669"/>
    <property type="project" value="UniProtKB-ARBA"/>
</dbReference>
<accession>H8L452</accession>
<evidence type="ECO:0000256" key="5">
    <source>
        <dbReference type="SAM" id="MobiDB-lite"/>
    </source>
</evidence>
<dbReference type="InterPro" id="IPR013785">
    <property type="entry name" value="Aldolase_TIM"/>
</dbReference>
<evidence type="ECO:0000313" key="6">
    <source>
        <dbReference type="EMBL" id="AFC86528.1"/>
    </source>
</evidence>
<reference evidence="6" key="1">
    <citation type="submission" date="2012-02" db="EMBL/GenBank/DDBJ databases">
        <title>The complete genome of Frateuria aurantia DSM 6220.</title>
        <authorList>
            <consortium name="US DOE Joint Genome Institute (JGI-PGF)"/>
            <person name="Lucas S."/>
            <person name="Copeland A."/>
            <person name="Lapidus A."/>
            <person name="Glavina del Rio T."/>
            <person name="Dalin E."/>
            <person name="Tice H."/>
            <person name="Bruce D."/>
            <person name="Goodwin L."/>
            <person name="Pitluck S."/>
            <person name="Peters L."/>
            <person name="Ovchinnikova G."/>
            <person name="Teshima H."/>
            <person name="Kyrpides N."/>
            <person name="Mavromatis K."/>
            <person name="Ivanova N."/>
            <person name="Brettin T."/>
            <person name="Detter J.C."/>
            <person name="Han C."/>
            <person name="Larimer F."/>
            <person name="Land M."/>
            <person name="Hauser L."/>
            <person name="Markowitz V."/>
            <person name="Cheng J.-F."/>
            <person name="Hugenholtz P."/>
            <person name="Woyke T."/>
            <person name="Wu D."/>
            <person name="Brambilla E."/>
            <person name="Klenk H.-P."/>
            <person name="Eisen J.A."/>
        </authorList>
    </citation>
    <scope>NUCLEOTIDE SEQUENCE</scope>
    <source>
        <strain evidence="6">DSM 6220</strain>
    </source>
</reference>
<dbReference type="OrthoDB" id="9813659at2"/>
<feature type="binding site" evidence="4">
    <location>
        <position position="109"/>
    </location>
    <ligand>
        <name>3-dehydroquinate</name>
        <dbReference type="ChEBI" id="CHEBI:32364"/>
    </ligand>
</feature>
<feature type="binding site" evidence="4">
    <location>
        <position position="240"/>
    </location>
    <ligand>
        <name>3-dehydroquinate</name>
        <dbReference type="ChEBI" id="CHEBI:32364"/>
    </ligand>
</feature>
<dbReference type="EMBL" id="CP003350">
    <property type="protein sequence ID" value="AFC86528.1"/>
    <property type="molecule type" value="Genomic_DNA"/>
</dbReference>
<comment type="function">
    <text evidence="4">Involved in the third step of the chorismate pathway, which leads to the biosynthesis of aromatic amino acids. Catalyzes the cis-dehydration of 3-dehydroquinate (DHQ) and introduces the first double bond of the aromatic ring to yield 3-dehydroshikimate.</text>
</comment>
<feature type="active site" description="Schiff-base intermediate with substrate" evidence="4">
    <location>
        <position position="197"/>
    </location>
</feature>
<dbReference type="RefSeq" id="WP_014403531.1">
    <property type="nucleotide sequence ID" value="NC_017033.1"/>
</dbReference>
<feature type="binding site" evidence="4">
    <location>
        <begin position="73"/>
        <end position="75"/>
    </location>
    <ligand>
        <name>3-dehydroquinate</name>
        <dbReference type="ChEBI" id="CHEBI:32364"/>
    </ligand>
</feature>
<dbReference type="AlphaFoldDB" id="H8L452"/>
<evidence type="ECO:0000256" key="2">
    <source>
        <dbReference type="ARBA" id="ARBA00023239"/>
    </source>
</evidence>
<sequence>MPSPSPSPESVQTGKSLPTAPVRFRQATPIDIRGLRIGHGRPAIIVPTTADHVAGLLAEIERIRNEPAAGMIEWRIDYLTDACDAASLMPLCESVRRHAGNKPVLLTFRTAAEGGARAISDKEYARLYHSLIEAGGMDLIDIEMFRDAETVRSLVSAAHAQDIKVVMSSHDFHSTPAANEIVSRLRAQDACGADILKIAVMPRHTGDVLELLQAARTLREDYSDKPMLLMSMGGLGAITRLAGEVFGSDLSFGCLGAASAPGQIEVTSMHQVLDIIHQSMQGID</sequence>